<dbReference type="RefSeq" id="WP_187082719.1">
    <property type="nucleotide sequence ID" value="NZ_JACORU010000006.1"/>
</dbReference>
<reference evidence="2" key="1">
    <citation type="submission" date="2020-08" db="EMBL/GenBank/DDBJ databases">
        <title>Ramlibacter sp. GTP1 16S ribosomal RNA gene genome sequencing and assembly.</title>
        <authorList>
            <person name="Kang M."/>
        </authorList>
    </citation>
    <scope>NUCLEOTIDE SEQUENCE</scope>
    <source>
        <strain evidence="2">GTP1</strain>
    </source>
</reference>
<accession>A0A923S3A8</accession>
<name>A0A923S3A8_9BURK</name>
<proteinExistence type="predicted"/>
<dbReference type="Proteomes" id="UP000596827">
    <property type="component" value="Unassembled WGS sequence"/>
</dbReference>
<gene>
    <name evidence="2" type="ORF">H8R02_17415</name>
</gene>
<dbReference type="EMBL" id="JACORU010000006">
    <property type="protein sequence ID" value="MBC5766250.1"/>
    <property type="molecule type" value="Genomic_DNA"/>
</dbReference>
<evidence type="ECO:0008006" key="4">
    <source>
        <dbReference type="Google" id="ProtNLM"/>
    </source>
</evidence>
<feature type="signal peptide" evidence="1">
    <location>
        <begin position="1"/>
        <end position="26"/>
    </location>
</feature>
<sequence length="140" mass="14735">MQIRPAIASIASIAFVTLLSHAAAFAQTSPVGSWKSATVNNPHWPSHNTTVLLTINDLGADQRVTGRFSVNSPGASGGGGYNCPTGTVSGTFDGTVLKVASKGSNLCAERNWEMKVSGDEMSGTYRGQDGNEIPMTYTRR</sequence>
<organism evidence="2 3">
    <name type="scientific">Ramlibacter albus</name>
    <dbReference type="NCBI Taxonomy" id="2079448"/>
    <lineage>
        <taxon>Bacteria</taxon>
        <taxon>Pseudomonadati</taxon>
        <taxon>Pseudomonadota</taxon>
        <taxon>Betaproteobacteria</taxon>
        <taxon>Burkholderiales</taxon>
        <taxon>Comamonadaceae</taxon>
        <taxon>Ramlibacter</taxon>
    </lineage>
</organism>
<feature type="chain" id="PRO_5037289174" description="META domain-containing protein" evidence="1">
    <location>
        <begin position="27"/>
        <end position="140"/>
    </location>
</feature>
<keyword evidence="3" id="KW-1185">Reference proteome</keyword>
<dbReference type="AlphaFoldDB" id="A0A923S3A8"/>
<evidence type="ECO:0000313" key="2">
    <source>
        <dbReference type="EMBL" id="MBC5766250.1"/>
    </source>
</evidence>
<evidence type="ECO:0000313" key="3">
    <source>
        <dbReference type="Proteomes" id="UP000596827"/>
    </source>
</evidence>
<evidence type="ECO:0000256" key="1">
    <source>
        <dbReference type="SAM" id="SignalP"/>
    </source>
</evidence>
<comment type="caution">
    <text evidence="2">The sequence shown here is derived from an EMBL/GenBank/DDBJ whole genome shotgun (WGS) entry which is preliminary data.</text>
</comment>
<protein>
    <recommendedName>
        <fullName evidence="4">META domain-containing protein</fullName>
    </recommendedName>
</protein>
<keyword evidence="1" id="KW-0732">Signal</keyword>